<feature type="compositionally biased region" description="Polar residues" evidence="1">
    <location>
        <begin position="31"/>
        <end position="41"/>
    </location>
</feature>
<gene>
    <name evidence="2" type="ORF">FCALED_LOCUS2932</name>
</gene>
<accession>A0A9N8WDJ9</accession>
<comment type="caution">
    <text evidence="2">The sequence shown here is derived from an EMBL/GenBank/DDBJ whole genome shotgun (WGS) entry which is preliminary data.</text>
</comment>
<dbReference type="EMBL" id="CAJVPQ010000484">
    <property type="protein sequence ID" value="CAG8485497.1"/>
    <property type="molecule type" value="Genomic_DNA"/>
</dbReference>
<dbReference type="Proteomes" id="UP000789570">
    <property type="component" value="Unassembled WGS sequence"/>
</dbReference>
<protein>
    <submittedName>
        <fullName evidence="2">2621_t:CDS:1</fullName>
    </submittedName>
</protein>
<keyword evidence="3" id="KW-1185">Reference proteome</keyword>
<name>A0A9N8WDJ9_9GLOM</name>
<reference evidence="2" key="1">
    <citation type="submission" date="2021-06" db="EMBL/GenBank/DDBJ databases">
        <authorList>
            <person name="Kallberg Y."/>
            <person name="Tangrot J."/>
            <person name="Rosling A."/>
        </authorList>
    </citation>
    <scope>NUCLEOTIDE SEQUENCE</scope>
    <source>
        <strain evidence="2">UK204</strain>
    </source>
</reference>
<evidence type="ECO:0000313" key="2">
    <source>
        <dbReference type="EMBL" id="CAG8485497.1"/>
    </source>
</evidence>
<feature type="region of interest" description="Disordered" evidence="1">
    <location>
        <begin position="1"/>
        <end position="41"/>
    </location>
</feature>
<organism evidence="2 3">
    <name type="scientific">Funneliformis caledonium</name>
    <dbReference type="NCBI Taxonomy" id="1117310"/>
    <lineage>
        <taxon>Eukaryota</taxon>
        <taxon>Fungi</taxon>
        <taxon>Fungi incertae sedis</taxon>
        <taxon>Mucoromycota</taxon>
        <taxon>Glomeromycotina</taxon>
        <taxon>Glomeromycetes</taxon>
        <taxon>Glomerales</taxon>
        <taxon>Glomeraceae</taxon>
        <taxon>Funneliformis</taxon>
    </lineage>
</organism>
<dbReference type="OrthoDB" id="10539022at2759"/>
<evidence type="ECO:0000256" key="1">
    <source>
        <dbReference type="SAM" id="MobiDB-lite"/>
    </source>
</evidence>
<proteinExistence type="predicted"/>
<evidence type="ECO:0000313" key="3">
    <source>
        <dbReference type="Proteomes" id="UP000789570"/>
    </source>
</evidence>
<sequence length="90" mass="10515">MNLSEEKWSIQQQSSVPPSPHHPHPAMSPQMNGMPTENFMQPFQYDGQTAQGQMHPQQMPVYDGINQQNMFIPLKQEINEAQNRYTQFQR</sequence>
<dbReference type="AlphaFoldDB" id="A0A9N8WDJ9"/>